<proteinExistence type="predicted"/>
<dbReference type="InterPro" id="IPR033932">
    <property type="entry name" value="YtcJ-like"/>
</dbReference>
<name>A0ABS2JVF2_9GAMM</name>
<protein>
    <submittedName>
        <fullName evidence="2">Amidohydrolase</fullName>
    </submittedName>
</protein>
<evidence type="ECO:0000259" key="1">
    <source>
        <dbReference type="Pfam" id="PF07969"/>
    </source>
</evidence>
<dbReference type="EMBL" id="JADIKC010000005">
    <property type="protein sequence ID" value="MBM7122033.1"/>
    <property type="molecule type" value="Genomic_DNA"/>
</dbReference>
<gene>
    <name evidence="2" type="ORF">ISP20_12790</name>
</gene>
<dbReference type="InterPro" id="IPR032466">
    <property type="entry name" value="Metal_Hydrolase"/>
</dbReference>
<evidence type="ECO:0000313" key="2">
    <source>
        <dbReference type="EMBL" id="MBM7122033.1"/>
    </source>
</evidence>
<dbReference type="Gene3D" id="2.30.40.10">
    <property type="entry name" value="Urease, subunit C, domain 1"/>
    <property type="match status" value="1"/>
</dbReference>
<sequence>MAMYPTLIVHNAKIHTGVAQRPEVQALAVNGRRIAAVGTNGQIRSLAGPATMVIDAGRRRIIPGLIDANQHLIATGLDYNQELRWDSVPSLDEALRLLADQVQRTPSPQWIRVVGGFCEHQFAEQRLPTVEELNRVAPSTPVYLQHLQDRALLNAAAMAACGYDGQTPDPPGGHIEWDDQGVPMGSLVATPTPELFHQTLAHAPVLPHEYQVNSLRQTMRELNRLGITSVIDAGAAHLRYPDDYKAVEELAHHHLLTVRMAYHLAAQTPGGETGDFLHWSTINHYGDGDELFRFNGAGEVLVHAAMDYDNFRQPPPAFTAQTAVELEDIVSRLVARGWPWRMHAVYDETIDMALDAFEHVDAAMGLRALPWFFDGAETISARNIERVARLGGGVNVQPRMAYQGEYFLERHGADVAAHTPPIRRMLDAGLHVGVGSGGATAASMDPWTTLYWLTTGRTLGGSTLYPPEHRLDRAQALALHTRDNTWFSGEQGSKGQLDIGQCADFAILSQDYFSVPDEDIRQIESELTVMDGRVVYADGDFRAFDLAQPRPLPEWSPVNHGGGCWRNAHHAQAASAIASSARDGGRAQR</sequence>
<accession>A0ABS2JVF2</accession>
<dbReference type="PANTHER" id="PTHR22642">
    <property type="entry name" value="IMIDAZOLONEPROPIONASE"/>
    <property type="match status" value="1"/>
</dbReference>
<dbReference type="InterPro" id="IPR011059">
    <property type="entry name" value="Metal-dep_hydrolase_composite"/>
</dbReference>
<dbReference type="SUPFAM" id="SSF51338">
    <property type="entry name" value="Composite domain of metallo-dependent hydrolases"/>
    <property type="match status" value="1"/>
</dbReference>
<dbReference type="Proteomes" id="UP001430065">
    <property type="component" value="Unassembled WGS sequence"/>
</dbReference>
<dbReference type="InterPro" id="IPR013108">
    <property type="entry name" value="Amidohydro_3"/>
</dbReference>
<comment type="caution">
    <text evidence="2">The sequence shown here is derived from an EMBL/GenBank/DDBJ whole genome shotgun (WGS) entry which is preliminary data.</text>
</comment>
<reference evidence="2 3" key="1">
    <citation type="submission" date="2020-10" db="EMBL/GenBank/DDBJ databases">
        <title>Phylogeny of dyella-like bacteria.</title>
        <authorList>
            <person name="Fu J."/>
        </authorList>
    </citation>
    <scope>NUCLEOTIDE SEQUENCE [LARGE SCALE GENOMIC DNA]</scope>
    <source>
        <strain evidence="2 3">THG-B117</strain>
    </source>
</reference>
<dbReference type="RefSeq" id="WP_204636474.1">
    <property type="nucleotide sequence ID" value="NZ_JADIKC010000005.1"/>
</dbReference>
<dbReference type="Gene3D" id="3.20.20.140">
    <property type="entry name" value="Metal-dependent hydrolases"/>
    <property type="match status" value="1"/>
</dbReference>
<organism evidence="2 3">
    <name type="scientific">Dyella kyungheensis</name>
    <dbReference type="NCBI Taxonomy" id="1242174"/>
    <lineage>
        <taxon>Bacteria</taxon>
        <taxon>Pseudomonadati</taxon>
        <taxon>Pseudomonadota</taxon>
        <taxon>Gammaproteobacteria</taxon>
        <taxon>Lysobacterales</taxon>
        <taxon>Rhodanobacteraceae</taxon>
        <taxon>Dyella</taxon>
    </lineage>
</organism>
<dbReference type="PANTHER" id="PTHR22642:SF21">
    <property type="entry name" value="PERIPLASMIC PROTEIN"/>
    <property type="match status" value="1"/>
</dbReference>
<keyword evidence="3" id="KW-1185">Reference proteome</keyword>
<feature type="domain" description="Amidohydrolase 3" evidence="1">
    <location>
        <begin position="53"/>
        <end position="536"/>
    </location>
</feature>
<dbReference type="CDD" id="cd01300">
    <property type="entry name" value="YtcJ_like"/>
    <property type="match status" value="1"/>
</dbReference>
<dbReference type="SUPFAM" id="SSF51556">
    <property type="entry name" value="Metallo-dependent hydrolases"/>
    <property type="match status" value="1"/>
</dbReference>
<dbReference type="Pfam" id="PF07969">
    <property type="entry name" value="Amidohydro_3"/>
    <property type="match status" value="1"/>
</dbReference>
<evidence type="ECO:0000313" key="3">
    <source>
        <dbReference type="Proteomes" id="UP001430065"/>
    </source>
</evidence>
<dbReference type="Gene3D" id="3.10.310.70">
    <property type="match status" value="1"/>
</dbReference>